<gene>
    <name evidence="1" type="ORF">BV25DRAFT_1894624</name>
</gene>
<comment type="caution">
    <text evidence="1">The sequence shown here is derived from an EMBL/GenBank/DDBJ whole genome shotgun (WGS) entry which is preliminary data.</text>
</comment>
<organism evidence="1 2">
    <name type="scientific">Artomyces pyxidatus</name>
    <dbReference type="NCBI Taxonomy" id="48021"/>
    <lineage>
        <taxon>Eukaryota</taxon>
        <taxon>Fungi</taxon>
        <taxon>Dikarya</taxon>
        <taxon>Basidiomycota</taxon>
        <taxon>Agaricomycotina</taxon>
        <taxon>Agaricomycetes</taxon>
        <taxon>Russulales</taxon>
        <taxon>Auriscalpiaceae</taxon>
        <taxon>Artomyces</taxon>
    </lineage>
</organism>
<dbReference type="Proteomes" id="UP000814140">
    <property type="component" value="Unassembled WGS sequence"/>
</dbReference>
<protein>
    <submittedName>
        <fullName evidence="1">Uncharacterized protein</fullName>
    </submittedName>
</protein>
<name>A0ACB8SJV4_9AGAM</name>
<proteinExistence type="predicted"/>
<keyword evidence="2" id="KW-1185">Reference proteome</keyword>
<evidence type="ECO:0000313" key="2">
    <source>
        <dbReference type="Proteomes" id="UP000814140"/>
    </source>
</evidence>
<evidence type="ECO:0000313" key="1">
    <source>
        <dbReference type="EMBL" id="KAI0056071.1"/>
    </source>
</evidence>
<accession>A0ACB8SJV4</accession>
<sequence length="193" mass="22414">MPPSSPFDDLKAQRQLRGAWKTLIFNVFKPVPALPPPVHIQLLSDPSSVCRRLPYLDHPGFQANHLPDSPLASFYRLYEYFVIHEPVAFRNEIQYFWRRHEWPGCNVPDPHDPDPLRYALFAALTEILITSFNMQINRGLPRDVPKLLHESEFEAIRARPRIFDVQLAWALQVPPLQKTVFLRDARGTKPAEE</sequence>
<reference evidence="1" key="2">
    <citation type="journal article" date="2022" name="New Phytol.">
        <title>Evolutionary transition to the ectomycorrhizal habit in the genomes of a hyperdiverse lineage of mushroom-forming fungi.</title>
        <authorList>
            <person name="Looney B."/>
            <person name="Miyauchi S."/>
            <person name="Morin E."/>
            <person name="Drula E."/>
            <person name="Courty P.E."/>
            <person name="Kohler A."/>
            <person name="Kuo A."/>
            <person name="LaButti K."/>
            <person name="Pangilinan J."/>
            <person name="Lipzen A."/>
            <person name="Riley R."/>
            <person name="Andreopoulos W."/>
            <person name="He G."/>
            <person name="Johnson J."/>
            <person name="Nolan M."/>
            <person name="Tritt A."/>
            <person name="Barry K.W."/>
            <person name="Grigoriev I.V."/>
            <person name="Nagy L.G."/>
            <person name="Hibbett D."/>
            <person name="Henrissat B."/>
            <person name="Matheny P.B."/>
            <person name="Labbe J."/>
            <person name="Martin F.M."/>
        </authorList>
    </citation>
    <scope>NUCLEOTIDE SEQUENCE</scope>
    <source>
        <strain evidence="1">HHB10654</strain>
    </source>
</reference>
<dbReference type="EMBL" id="MU277272">
    <property type="protein sequence ID" value="KAI0056071.1"/>
    <property type="molecule type" value="Genomic_DNA"/>
</dbReference>
<reference evidence="1" key="1">
    <citation type="submission" date="2021-03" db="EMBL/GenBank/DDBJ databases">
        <authorList>
            <consortium name="DOE Joint Genome Institute"/>
            <person name="Ahrendt S."/>
            <person name="Looney B.P."/>
            <person name="Miyauchi S."/>
            <person name="Morin E."/>
            <person name="Drula E."/>
            <person name="Courty P.E."/>
            <person name="Chicoki N."/>
            <person name="Fauchery L."/>
            <person name="Kohler A."/>
            <person name="Kuo A."/>
            <person name="Labutti K."/>
            <person name="Pangilinan J."/>
            <person name="Lipzen A."/>
            <person name="Riley R."/>
            <person name="Andreopoulos W."/>
            <person name="He G."/>
            <person name="Johnson J."/>
            <person name="Barry K.W."/>
            <person name="Grigoriev I.V."/>
            <person name="Nagy L."/>
            <person name="Hibbett D."/>
            <person name="Henrissat B."/>
            <person name="Matheny P.B."/>
            <person name="Labbe J."/>
            <person name="Martin F."/>
        </authorList>
    </citation>
    <scope>NUCLEOTIDE SEQUENCE</scope>
    <source>
        <strain evidence="1">HHB10654</strain>
    </source>
</reference>